<organism evidence="1 2">
    <name type="scientific">Elysia crispata</name>
    <name type="common">lettuce slug</name>
    <dbReference type="NCBI Taxonomy" id="231223"/>
    <lineage>
        <taxon>Eukaryota</taxon>
        <taxon>Metazoa</taxon>
        <taxon>Spiralia</taxon>
        <taxon>Lophotrochozoa</taxon>
        <taxon>Mollusca</taxon>
        <taxon>Gastropoda</taxon>
        <taxon>Heterobranchia</taxon>
        <taxon>Euthyneura</taxon>
        <taxon>Panpulmonata</taxon>
        <taxon>Sacoglossa</taxon>
        <taxon>Placobranchoidea</taxon>
        <taxon>Plakobranchidae</taxon>
        <taxon>Elysia</taxon>
    </lineage>
</organism>
<gene>
    <name evidence="1" type="ORF">RRG08_033449</name>
</gene>
<dbReference type="EMBL" id="JAWDGP010001166">
    <property type="protein sequence ID" value="KAK3793872.1"/>
    <property type="molecule type" value="Genomic_DNA"/>
</dbReference>
<dbReference type="AlphaFoldDB" id="A0AAE1AVW7"/>
<evidence type="ECO:0000313" key="1">
    <source>
        <dbReference type="EMBL" id="KAK3793872.1"/>
    </source>
</evidence>
<comment type="caution">
    <text evidence="1">The sequence shown here is derived from an EMBL/GenBank/DDBJ whole genome shotgun (WGS) entry which is preliminary data.</text>
</comment>
<accession>A0AAE1AVW7</accession>
<dbReference type="Proteomes" id="UP001283361">
    <property type="component" value="Unassembled WGS sequence"/>
</dbReference>
<sequence length="159" mass="17474">MLQHDTNTFVGVTEGYGSFMDGSGHGGTQYLPDSLSTTGLAALSPIIPSRPLHANTADHYRVTAAGRPLSLAFEGLRKCFRVTRSPRKSSLSRESSVGCTLDRHHEVSKMGDPGDPAPPWLDWTRRVRTSPSSSWHSTVCNKSDRLADWWSHAKTLALR</sequence>
<evidence type="ECO:0000313" key="2">
    <source>
        <dbReference type="Proteomes" id="UP001283361"/>
    </source>
</evidence>
<protein>
    <submittedName>
        <fullName evidence="1">Uncharacterized protein</fullName>
    </submittedName>
</protein>
<name>A0AAE1AVW7_9GAST</name>
<keyword evidence="2" id="KW-1185">Reference proteome</keyword>
<reference evidence="1" key="1">
    <citation type="journal article" date="2023" name="G3 (Bethesda)">
        <title>A reference genome for the long-term kleptoplast-retaining sea slug Elysia crispata morphotype clarki.</title>
        <authorList>
            <person name="Eastman K.E."/>
            <person name="Pendleton A.L."/>
            <person name="Shaikh M.A."/>
            <person name="Suttiyut T."/>
            <person name="Ogas R."/>
            <person name="Tomko P."/>
            <person name="Gavelis G."/>
            <person name="Widhalm J.R."/>
            <person name="Wisecaver J.H."/>
        </authorList>
    </citation>
    <scope>NUCLEOTIDE SEQUENCE</scope>
    <source>
        <strain evidence="1">ECLA1</strain>
    </source>
</reference>
<proteinExistence type="predicted"/>